<reference evidence="1" key="1">
    <citation type="submission" date="2021-12" db="EMBL/GenBank/DDBJ databases">
        <authorList>
            <person name="King R."/>
        </authorList>
    </citation>
    <scope>NUCLEOTIDE SEQUENCE</scope>
</reference>
<gene>
    <name evidence="1" type="ORF">DIATSA_LOCUS3968</name>
</gene>
<evidence type="ECO:0000313" key="2">
    <source>
        <dbReference type="Proteomes" id="UP001153714"/>
    </source>
</evidence>
<name>A0A9N9QYJ9_9NEOP</name>
<dbReference type="PANTHER" id="PTHR21301:SF11">
    <property type="entry name" value="GIY-YIG DOMAIN-CONTAINING PROTEIN"/>
    <property type="match status" value="1"/>
</dbReference>
<evidence type="ECO:0000313" key="1">
    <source>
        <dbReference type="EMBL" id="CAG9785975.1"/>
    </source>
</evidence>
<dbReference type="Proteomes" id="UP001153714">
    <property type="component" value="Chromosome 15"/>
</dbReference>
<dbReference type="OrthoDB" id="6782675at2759"/>
<keyword evidence="2" id="KW-1185">Reference proteome</keyword>
<sequence>MVRRKICQWYTFTILPTDKVSAILNHLNSINPKIQFTMELEADNKLAFLDILLIRNPDQSLSHTVYSKVTHTDGYLNGDSHRTTVERPPTVLPYIKGVTNKIERILKRAFIYTYFKSSKKMNQLLRPVKCNIPFQSAGVYKLEFDCGLLYIGQTNRGIGTRVK</sequence>
<accession>A0A9N9QYJ9</accession>
<dbReference type="PANTHER" id="PTHR21301">
    <property type="entry name" value="REVERSE TRANSCRIPTASE"/>
    <property type="match status" value="1"/>
</dbReference>
<reference evidence="1" key="2">
    <citation type="submission" date="2022-10" db="EMBL/GenBank/DDBJ databases">
        <authorList>
            <consortium name="ENA_rothamsted_submissions"/>
            <consortium name="culmorum"/>
            <person name="King R."/>
        </authorList>
    </citation>
    <scope>NUCLEOTIDE SEQUENCE</scope>
</reference>
<organism evidence="1 2">
    <name type="scientific">Diatraea saccharalis</name>
    <name type="common">sugarcane borer</name>
    <dbReference type="NCBI Taxonomy" id="40085"/>
    <lineage>
        <taxon>Eukaryota</taxon>
        <taxon>Metazoa</taxon>
        <taxon>Ecdysozoa</taxon>
        <taxon>Arthropoda</taxon>
        <taxon>Hexapoda</taxon>
        <taxon>Insecta</taxon>
        <taxon>Pterygota</taxon>
        <taxon>Neoptera</taxon>
        <taxon>Endopterygota</taxon>
        <taxon>Lepidoptera</taxon>
        <taxon>Glossata</taxon>
        <taxon>Ditrysia</taxon>
        <taxon>Pyraloidea</taxon>
        <taxon>Crambidae</taxon>
        <taxon>Crambinae</taxon>
        <taxon>Diatraea</taxon>
    </lineage>
</organism>
<dbReference type="EMBL" id="OU893346">
    <property type="protein sequence ID" value="CAG9785975.1"/>
    <property type="molecule type" value="Genomic_DNA"/>
</dbReference>
<protein>
    <submittedName>
        <fullName evidence="1">Uncharacterized protein</fullName>
    </submittedName>
</protein>
<dbReference type="AlphaFoldDB" id="A0A9N9QYJ9"/>
<proteinExistence type="predicted"/>